<dbReference type="Gene3D" id="2.30.40.10">
    <property type="entry name" value="Urease, subunit C, domain 1"/>
    <property type="match status" value="1"/>
</dbReference>
<comment type="caution">
    <text evidence="5">The sequence shown here is derived from an EMBL/GenBank/DDBJ whole genome shotgun (WGS) entry which is preliminary data.</text>
</comment>
<evidence type="ECO:0000259" key="3">
    <source>
        <dbReference type="Pfam" id="PF01979"/>
    </source>
</evidence>
<dbReference type="InterPro" id="IPR032466">
    <property type="entry name" value="Metal_Hydrolase"/>
</dbReference>
<name>A0A538SD02_UNCEI</name>
<feature type="region of interest" description="Disordered" evidence="1">
    <location>
        <begin position="155"/>
        <end position="196"/>
    </location>
</feature>
<dbReference type="InterPro" id="IPR057744">
    <property type="entry name" value="OTAase-like"/>
</dbReference>
<feature type="domain" description="DUF4440" evidence="4">
    <location>
        <begin position="40"/>
        <end position="146"/>
    </location>
</feature>
<organism evidence="5 6">
    <name type="scientific">Eiseniibacteriota bacterium</name>
    <dbReference type="NCBI Taxonomy" id="2212470"/>
    <lineage>
        <taxon>Bacteria</taxon>
        <taxon>Candidatus Eiseniibacteriota</taxon>
    </lineage>
</organism>
<sequence length="605" mass="64541">MRAAPLVIALVLLAPCAWAATASPSDSAAVRAAIDQGNLAFVRAWQTGDADLFASLFAPDGALLRPGGGLIVGRDKIRARMRDVFSNVRMTEGTITTADVFVIGDTAYETGSWNFTIGPIGSTTSEPDSGHYVEIWKRDRTGAWMMWRDIGVPRMPSEEPAVPGDAGSPASPASPPAGAAPHGTVRGPRRAESSHGPRLKAIRFGRLIDGKGHTIQDALVLVEGDRIRSVGAYSKASIPQGAEQFDFTRLTGIPGLIDVHTHMTYWWDRAPGSRPWQELEARPAMQTLYLAEENARRTLETGVTTVRDLGSFQYMDISMRDLINRGAMVGPRMFVAGYGLYPTMSPFQDAPQAAAGGNADGVEGVLRAARQQIAAGADVIKIYGSTGSADDVTGYQTYTYEEMKAAADVAHERGKTCAVHSYGPDGARDAVRAGANSVEHAIDIDDGTLREMARRSVTYVPTVDHNRYYAEHAAEFGYGDTAIAHLDAYRVRNLETVRRAILAHVPIAMGSDAVFTMFGENTRELGWFVKAGMTPAQALATATGNAAALLGMGKDLGAVAPGYYADLVAVEGDPLSDIGAVIGGVRWVMKGGEVVVDRGLSATLR</sequence>
<dbReference type="InterPro" id="IPR032710">
    <property type="entry name" value="NTF2-like_dom_sf"/>
</dbReference>
<feature type="compositionally biased region" description="Low complexity" evidence="1">
    <location>
        <begin position="160"/>
        <end position="181"/>
    </location>
</feature>
<dbReference type="PANTHER" id="PTHR43135">
    <property type="entry name" value="ALPHA-D-RIBOSE 1-METHYLPHOSPHONATE 5-TRIPHOSPHATE DIPHOSPHATASE"/>
    <property type="match status" value="1"/>
</dbReference>
<dbReference type="Gene3D" id="3.20.20.140">
    <property type="entry name" value="Metal-dependent hydrolases"/>
    <property type="match status" value="1"/>
</dbReference>
<proteinExistence type="predicted"/>
<dbReference type="GO" id="GO:0016810">
    <property type="term" value="F:hydrolase activity, acting on carbon-nitrogen (but not peptide) bonds"/>
    <property type="evidence" value="ECO:0007669"/>
    <property type="project" value="InterPro"/>
</dbReference>
<dbReference type="PANTHER" id="PTHR43135:SF3">
    <property type="entry name" value="ALPHA-D-RIBOSE 1-METHYLPHOSPHONATE 5-TRIPHOSPHATE DIPHOSPHATASE"/>
    <property type="match status" value="1"/>
</dbReference>
<evidence type="ECO:0000256" key="2">
    <source>
        <dbReference type="SAM" id="SignalP"/>
    </source>
</evidence>
<dbReference type="Gene3D" id="3.10.450.50">
    <property type="match status" value="1"/>
</dbReference>
<feature type="signal peptide" evidence="2">
    <location>
        <begin position="1"/>
        <end position="19"/>
    </location>
</feature>
<dbReference type="InterPro" id="IPR006680">
    <property type="entry name" value="Amidohydro-rel"/>
</dbReference>
<dbReference type="SUPFAM" id="SSF51556">
    <property type="entry name" value="Metallo-dependent hydrolases"/>
    <property type="match status" value="1"/>
</dbReference>
<dbReference type="InterPro" id="IPR011944">
    <property type="entry name" value="Steroid_delta5-4_isomerase"/>
</dbReference>
<dbReference type="AlphaFoldDB" id="A0A538SD02"/>
<dbReference type="SUPFAM" id="SSF51338">
    <property type="entry name" value="Composite domain of metallo-dependent hydrolases"/>
    <property type="match status" value="1"/>
</dbReference>
<accession>A0A538SD02</accession>
<evidence type="ECO:0000259" key="4">
    <source>
        <dbReference type="Pfam" id="PF14534"/>
    </source>
</evidence>
<dbReference type="Proteomes" id="UP000316292">
    <property type="component" value="Unassembled WGS sequence"/>
</dbReference>
<dbReference type="NCBIfam" id="TIGR02246">
    <property type="entry name" value="SgcJ/EcaC family oxidoreductase"/>
    <property type="match status" value="1"/>
</dbReference>
<dbReference type="EMBL" id="VBOR01000059">
    <property type="protein sequence ID" value="TMQ49239.1"/>
    <property type="molecule type" value="Genomic_DNA"/>
</dbReference>
<dbReference type="SUPFAM" id="SSF54427">
    <property type="entry name" value="NTF2-like"/>
    <property type="match status" value="1"/>
</dbReference>
<dbReference type="Pfam" id="PF14534">
    <property type="entry name" value="DUF4440"/>
    <property type="match status" value="1"/>
</dbReference>
<protein>
    <submittedName>
        <fullName evidence="5">SgcJ/EcaC family oxidoreductase</fullName>
    </submittedName>
</protein>
<dbReference type="CDD" id="cd01299">
    <property type="entry name" value="Met_dep_hydrolase_A"/>
    <property type="match status" value="1"/>
</dbReference>
<dbReference type="InterPro" id="IPR011059">
    <property type="entry name" value="Metal-dep_hydrolase_composite"/>
</dbReference>
<evidence type="ECO:0000256" key="1">
    <source>
        <dbReference type="SAM" id="MobiDB-lite"/>
    </source>
</evidence>
<gene>
    <name evidence="5" type="ORF">E6K71_05330</name>
</gene>
<dbReference type="Pfam" id="PF01979">
    <property type="entry name" value="Amidohydro_1"/>
    <property type="match status" value="1"/>
</dbReference>
<keyword evidence="2" id="KW-0732">Signal</keyword>
<dbReference type="InterPro" id="IPR051781">
    <property type="entry name" value="Metallo-dep_Hydrolase"/>
</dbReference>
<evidence type="ECO:0000313" key="5">
    <source>
        <dbReference type="EMBL" id="TMQ49239.1"/>
    </source>
</evidence>
<feature type="chain" id="PRO_5021709763" evidence="2">
    <location>
        <begin position="20"/>
        <end position="605"/>
    </location>
</feature>
<evidence type="ECO:0000313" key="6">
    <source>
        <dbReference type="Proteomes" id="UP000316292"/>
    </source>
</evidence>
<dbReference type="InterPro" id="IPR027843">
    <property type="entry name" value="DUF4440"/>
</dbReference>
<reference evidence="5 6" key="1">
    <citation type="journal article" date="2019" name="Nat. Microbiol.">
        <title>Mediterranean grassland soil C-N compound turnover is dependent on rainfall and depth, and is mediated by genomically divergent microorganisms.</title>
        <authorList>
            <person name="Diamond S."/>
            <person name="Andeer P.F."/>
            <person name="Li Z."/>
            <person name="Crits-Christoph A."/>
            <person name="Burstein D."/>
            <person name="Anantharaman K."/>
            <person name="Lane K.R."/>
            <person name="Thomas B.C."/>
            <person name="Pan C."/>
            <person name="Northen T.R."/>
            <person name="Banfield J.F."/>
        </authorList>
    </citation>
    <scope>NUCLEOTIDE SEQUENCE [LARGE SCALE GENOMIC DNA]</scope>
    <source>
        <strain evidence="5">WS_1</strain>
    </source>
</reference>
<feature type="domain" description="Amidohydrolase-related" evidence="3">
    <location>
        <begin position="253"/>
        <end position="595"/>
    </location>
</feature>